<reference evidence="2" key="1">
    <citation type="journal article" date="2019" name="Int. J. Syst. Evol. Microbiol.">
        <title>The Global Catalogue of Microorganisms (GCM) 10K type strain sequencing project: providing services to taxonomists for standard genome sequencing and annotation.</title>
        <authorList>
            <consortium name="The Broad Institute Genomics Platform"/>
            <consortium name="The Broad Institute Genome Sequencing Center for Infectious Disease"/>
            <person name="Wu L."/>
            <person name="Ma J."/>
        </authorList>
    </citation>
    <scope>NUCLEOTIDE SEQUENCE [LARGE SCALE GENOMIC DNA]</scope>
    <source>
        <strain evidence="2">TISTR 1571</strain>
    </source>
</reference>
<gene>
    <name evidence="1" type="ORF">ACFSW4_13255</name>
</gene>
<protein>
    <submittedName>
        <fullName evidence="1">Glutaredoxin family protein</fullName>
    </submittedName>
</protein>
<evidence type="ECO:0000313" key="1">
    <source>
        <dbReference type="EMBL" id="MFD2639829.1"/>
    </source>
</evidence>
<dbReference type="Pfam" id="PF05768">
    <property type="entry name" value="Glrx-like"/>
    <property type="match status" value="1"/>
</dbReference>
<organism evidence="1 2">
    <name type="scientific">Piscibacillus salipiscarius</name>
    <dbReference type="NCBI Taxonomy" id="299480"/>
    <lineage>
        <taxon>Bacteria</taxon>
        <taxon>Bacillati</taxon>
        <taxon>Bacillota</taxon>
        <taxon>Bacilli</taxon>
        <taxon>Bacillales</taxon>
        <taxon>Bacillaceae</taxon>
        <taxon>Piscibacillus</taxon>
    </lineage>
</organism>
<comment type="caution">
    <text evidence="1">The sequence shown here is derived from an EMBL/GenBank/DDBJ whole genome shotgun (WGS) entry which is preliminary data.</text>
</comment>
<dbReference type="Gene3D" id="3.40.30.10">
    <property type="entry name" value="Glutaredoxin"/>
    <property type="match status" value="1"/>
</dbReference>
<evidence type="ECO:0000313" key="2">
    <source>
        <dbReference type="Proteomes" id="UP001597452"/>
    </source>
</evidence>
<dbReference type="InterPro" id="IPR008554">
    <property type="entry name" value="Glutaredoxin-like"/>
</dbReference>
<dbReference type="EMBL" id="JBHUMZ010000047">
    <property type="protein sequence ID" value="MFD2639829.1"/>
    <property type="molecule type" value="Genomic_DNA"/>
</dbReference>
<dbReference type="SUPFAM" id="SSF52833">
    <property type="entry name" value="Thioredoxin-like"/>
    <property type="match status" value="1"/>
</dbReference>
<dbReference type="PANTHER" id="PTHR33558">
    <property type="entry name" value="GLUTAREDOXIN-LIKE PROTEIN C5ORF63 HOMOLOG"/>
    <property type="match status" value="1"/>
</dbReference>
<dbReference type="RefSeq" id="WP_377329856.1">
    <property type="nucleotide sequence ID" value="NZ_JBHUMZ010000047.1"/>
</dbReference>
<accession>A0ABW5QCZ9</accession>
<dbReference type="InterPro" id="IPR052565">
    <property type="entry name" value="Glutaredoxin-like_YDR286C"/>
</dbReference>
<keyword evidence="2" id="KW-1185">Reference proteome</keyword>
<dbReference type="Proteomes" id="UP001597452">
    <property type="component" value="Unassembled WGS sequence"/>
</dbReference>
<dbReference type="PANTHER" id="PTHR33558:SF1">
    <property type="entry name" value="GLUTAREDOXIN-LIKE PROTEIN C5ORF63 HOMOLOG"/>
    <property type="match status" value="1"/>
</dbReference>
<proteinExistence type="predicted"/>
<sequence>MKQVNFYTKPNCKLCDEIKEMLETYKLMYEFEIVEQNIEQDDQLLNKYFLTIPVVKVNNQELDVSELNAGSLDDLLKENLTE</sequence>
<dbReference type="InterPro" id="IPR036249">
    <property type="entry name" value="Thioredoxin-like_sf"/>
</dbReference>
<name>A0ABW5QCZ9_9BACI</name>